<organism evidence="1">
    <name type="scientific">Candidatus Enterococcus clewellii</name>
    <dbReference type="NCBI Taxonomy" id="1834193"/>
    <lineage>
        <taxon>Bacteria</taxon>
        <taxon>Bacillati</taxon>
        <taxon>Bacillota</taxon>
        <taxon>Bacilli</taxon>
        <taxon>Lactobacillales</taxon>
        <taxon>Enterococcaceae</taxon>
        <taxon>Enterococcus</taxon>
    </lineage>
</organism>
<dbReference type="AlphaFoldDB" id="A0A242KDN7"/>
<evidence type="ECO:0000313" key="1">
    <source>
        <dbReference type="EMBL" id="OTP19283.1"/>
    </source>
</evidence>
<reference evidence="2" key="2">
    <citation type="submission" date="2017-05" db="EMBL/GenBank/DDBJ databases">
        <authorList>
            <consortium name="The Broad Institute Genomics Platform"/>
            <consortium name="The Broad Institute Genomic Center for Infectious Diseases"/>
            <person name="Earl A."/>
            <person name="Manson A."/>
            <person name="Schwartman J."/>
            <person name="Gilmore M."/>
            <person name="Abouelleil A."/>
            <person name="Cao P."/>
            <person name="Chapman S."/>
            <person name="Cusick C."/>
            <person name="Shea T."/>
            <person name="Young S."/>
            <person name="Neafsey D."/>
            <person name="Nusbaum C."/>
            <person name="Birren B."/>
        </authorList>
    </citation>
    <scope>NUCLEOTIDE SEQUENCE</scope>
    <source>
        <strain evidence="2">9E7_DIV0242</strain>
    </source>
</reference>
<dbReference type="EMBL" id="CP147247">
    <property type="protein sequence ID" value="WYJ89363.1"/>
    <property type="molecule type" value="Genomic_DNA"/>
</dbReference>
<proteinExistence type="predicted"/>
<dbReference type="Proteomes" id="UP000195141">
    <property type="component" value="Chromosome"/>
</dbReference>
<reference evidence="2" key="3">
    <citation type="submission" date="2024-03" db="EMBL/GenBank/DDBJ databases">
        <title>The Genome Sequence of Enterococcus sp. DIV0242b.</title>
        <authorList>
            <consortium name="The Broad Institute Genomics Platform"/>
            <consortium name="The Broad Institute Microbial Omics Core"/>
            <consortium name="The Broad Institute Genomic Center for Infectious Diseases"/>
            <person name="Earl A."/>
            <person name="Manson A."/>
            <person name="Gilmore M."/>
            <person name="Schwartman J."/>
            <person name="Shea T."/>
            <person name="Abouelleil A."/>
            <person name="Cao P."/>
            <person name="Chapman S."/>
            <person name="Cusick C."/>
            <person name="Young S."/>
            <person name="Neafsey D."/>
            <person name="Nusbaum C."/>
            <person name="Birren B."/>
        </authorList>
    </citation>
    <scope>NUCLEOTIDE SEQUENCE</scope>
    <source>
        <strain evidence="2">9E7_DIV0242</strain>
    </source>
</reference>
<name>A0A242KDN7_9ENTE</name>
<dbReference type="OrthoDB" id="7871924at2"/>
<keyword evidence="3" id="KW-1185">Reference proteome</keyword>
<dbReference type="RefSeq" id="WP_086348172.1">
    <property type="nucleotide sequence ID" value="NZ_CP147247.1"/>
</dbReference>
<dbReference type="EMBL" id="NGMM01000001">
    <property type="protein sequence ID" value="OTP19283.1"/>
    <property type="molecule type" value="Genomic_DNA"/>
</dbReference>
<reference evidence="1" key="1">
    <citation type="submission" date="2017-05" db="EMBL/GenBank/DDBJ databases">
        <title>The Genome Sequence of Enterococcus sp. 9E7_DIV0242.</title>
        <authorList>
            <consortium name="The Broad Institute Genomics Platform"/>
            <consortium name="The Broad Institute Genomic Center for Infectious Diseases"/>
            <person name="Earl A."/>
            <person name="Manson A."/>
            <person name="Schwartman J."/>
            <person name="Gilmore M."/>
            <person name="Abouelleil A."/>
            <person name="Cao P."/>
            <person name="Chapman S."/>
            <person name="Cusick C."/>
            <person name="Shea T."/>
            <person name="Young S."/>
            <person name="Neafsey D."/>
            <person name="Nusbaum C."/>
            <person name="Birren B."/>
        </authorList>
    </citation>
    <scope>NUCLEOTIDE SEQUENCE [LARGE SCALE GENOMIC DNA]</scope>
    <source>
        <strain evidence="1">9E7_DIV0242</strain>
    </source>
</reference>
<sequence>MSDQYTYISSSDPKHQLSESVAMQIIATLGSILPELHITYEAFDQIRFIDCGQNFSQVRCSYCGKNITEWWGDEMERCHSVNFENLYIVVPCCKRIMMLSQLHYSWPCSFARYAFRIENMERSIEPTILSEISGLAGTALVLIHQHI</sequence>
<evidence type="ECO:0000313" key="2">
    <source>
        <dbReference type="EMBL" id="WYJ89363.1"/>
    </source>
</evidence>
<protein>
    <submittedName>
        <fullName evidence="1">Uncharacterized protein</fullName>
    </submittedName>
</protein>
<gene>
    <name evidence="2" type="ORF">A5888_001083</name>
    <name evidence="1" type="ORF">A5888_001098</name>
</gene>
<accession>A0A242KDN7</accession>
<evidence type="ECO:0000313" key="3">
    <source>
        <dbReference type="Proteomes" id="UP000195141"/>
    </source>
</evidence>